<dbReference type="Pfam" id="PF01979">
    <property type="entry name" value="Amidohydro_1"/>
    <property type="match status" value="1"/>
</dbReference>
<keyword evidence="5" id="KW-1185">Reference proteome</keyword>
<reference evidence="4 5" key="1">
    <citation type="submission" date="2020-08" db="EMBL/GenBank/DDBJ databases">
        <title>Sequencing the genomes of 1000 actinobacteria strains.</title>
        <authorList>
            <person name="Klenk H.-P."/>
        </authorList>
    </citation>
    <scope>NUCLEOTIDE SEQUENCE [LARGE SCALE GENOMIC DNA]</scope>
    <source>
        <strain evidence="4 5">DSM 105369</strain>
    </source>
</reference>
<sequence>MLSTMHDHPTLIVPEQVLLPDGVHRGHAVLVDQGLITQVAPVEQLHGSAATRVDLPGRLLMPGFVDAHHHLTQTFGKSLVFGEPSEIFRRVWVPMEQHMDEEAIEVAVQLAAWESLRGGFTTVADAGARIAGDLGQLAEVTERVGVRCVLGFICNDLNGPAVVSSEDEVLAGARRHLDRWHTRETVHPSLAISIPEAATDAVLTSVSSLARDAGVPFQIHLNEHLAAIERSLEATGLRPLERLAQLGALGPELLAAHSTLLTPHEIALLRDSGGAVSYNPVASSWKGNAIAPALLLHELGVRVGLGTDGTRSDAFRLLDAAETAQRFGHSMAVGDSCAGGGWTWLDQGLRGGADAVGLAGRVGEISPGAYADLLVVNTSTPEFVPSWDLPWELVRLANRDQIETVIVHGKVRLVNGQPVDWDGAQLLDRARAVSARVVSSSPIHTIDPSSGEHRSARSGTGARR</sequence>
<dbReference type="GO" id="GO:0016810">
    <property type="term" value="F:hydrolase activity, acting on carbon-nitrogen (but not peptide) bonds"/>
    <property type="evidence" value="ECO:0007669"/>
    <property type="project" value="InterPro"/>
</dbReference>
<evidence type="ECO:0000256" key="2">
    <source>
        <dbReference type="SAM" id="MobiDB-lite"/>
    </source>
</evidence>
<dbReference type="SUPFAM" id="SSF51556">
    <property type="entry name" value="Metallo-dependent hydrolases"/>
    <property type="match status" value="1"/>
</dbReference>
<dbReference type="InterPro" id="IPR050287">
    <property type="entry name" value="MTA/SAH_deaminase"/>
</dbReference>
<evidence type="ECO:0000256" key="1">
    <source>
        <dbReference type="ARBA" id="ARBA00022801"/>
    </source>
</evidence>
<dbReference type="InterPro" id="IPR032466">
    <property type="entry name" value="Metal_Hydrolase"/>
</dbReference>
<dbReference type="EMBL" id="JACHVQ010000001">
    <property type="protein sequence ID" value="MBB2890384.1"/>
    <property type="molecule type" value="Genomic_DNA"/>
</dbReference>
<dbReference type="SUPFAM" id="SSF51338">
    <property type="entry name" value="Composite domain of metallo-dependent hydrolases"/>
    <property type="match status" value="1"/>
</dbReference>
<dbReference type="Proteomes" id="UP000559182">
    <property type="component" value="Unassembled WGS sequence"/>
</dbReference>
<gene>
    <name evidence="4" type="ORF">FHU39_000368</name>
</gene>
<organism evidence="4 5">
    <name type="scientific">Flexivirga oryzae</name>
    <dbReference type="NCBI Taxonomy" id="1794944"/>
    <lineage>
        <taxon>Bacteria</taxon>
        <taxon>Bacillati</taxon>
        <taxon>Actinomycetota</taxon>
        <taxon>Actinomycetes</taxon>
        <taxon>Micrococcales</taxon>
        <taxon>Dermacoccaceae</taxon>
        <taxon>Flexivirga</taxon>
    </lineage>
</organism>
<proteinExistence type="predicted"/>
<feature type="region of interest" description="Disordered" evidence="2">
    <location>
        <begin position="441"/>
        <end position="464"/>
    </location>
</feature>
<keyword evidence="1 4" id="KW-0378">Hydrolase</keyword>
<dbReference type="InterPro" id="IPR006680">
    <property type="entry name" value="Amidohydro-rel"/>
</dbReference>
<evidence type="ECO:0000259" key="3">
    <source>
        <dbReference type="Pfam" id="PF01979"/>
    </source>
</evidence>
<dbReference type="RefSeq" id="WP_183318433.1">
    <property type="nucleotide sequence ID" value="NZ_JACHVQ010000001.1"/>
</dbReference>
<dbReference type="Gene3D" id="3.20.20.140">
    <property type="entry name" value="Metal-dependent hydrolases"/>
    <property type="match status" value="1"/>
</dbReference>
<protein>
    <submittedName>
        <fullName evidence="4">Cytosine/adenosine deaminase-related metal-dependent hydrolase</fullName>
    </submittedName>
</protein>
<dbReference type="PANTHER" id="PTHR43794">
    <property type="entry name" value="AMINOHYDROLASE SSNA-RELATED"/>
    <property type="match status" value="1"/>
</dbReference>
<dbReference type="PANTHER" id="PTHR43794:SF11">
    <property type="entry name" value="AMIDOHYDROLASE-RELATED DOMAIN-CONTAINING PROTEIN"/>
    <property type="match status" value="1"/>
</dbReference>
<evidence type="ECO:0000313" key="5">
    <source>
        <dbReference type="Proteomes" id="UP000559182"/>
    </source>
</evidence>
<comment type="caution">
    <text evidence="4">The sequence shown here is derived from an EMBL/GenBank/DDBJ whole genome shotgun (WGS) entry which is preliminary data.</text>
</comment>
<evidence type="ECO:0000313" key="4">
    <source>
        <dbReference type="EMBL" id="MBB2890384.1"/>
    </source>
</evidence>
<dbReference type="AlphaFoldDB" id="A0A839N2R6"/>
<name>A0A839N2R6_9MICO</name>
<feature type="domain" description="Amidohydrolase-related" evidence="3">
    <location>
        <begin position="60"/>
        <end position="411"/>
    </location>
</feature>
<dbReference type="Gene3D" id="2.30.40.10">
    <property type="entry name" value="Urease, subunit C, domain 1"/>
    <property type="match status" value="1"/>
</dbReference>
<accession>A0A839N2R6</accession>
<dbReference type="InterPro" id="IPR011059">
    <property type="entry name" value="Metal-dep_hydrolase_composite"/>
</dbReference>